<comment type="subcellular location">
    <subcellularLocation>
        <location evidence="1">Membrane</location>
        <topology evidence="1">Multi-pass membrane protein</topology>
    </subcellularLocation>
</comment>
<feature type="compositionally biased region" description="Low complexity" evidence="7">
    <location>
        <begin position="314"/>
        <end position="325"/>
    </location>
</feature>
<evidence type="ECO:0000256" key="2">
    <source>
        <dbReference type="ARBA" id="ARBA00022692"/>
    </source>
</evidence>
<organism evidence="10 11">
    <name type="scientific">Anas platyrhynchos</name>
    <name type="common">Mallard</name>
    <name type="synonym">Anas boschas</name>
    <dbReference type="NCBI Taxonomy" id="8839"/>
    <lineage>
        <taxon>Eukaryota</taxon>
        <taxon>Metazoa</taxon>
        <taxon>Chordata</taxon>
        <taxon>Craniata</taxon>
        <taxon>Vertebrata</taxon>
        <taxon>Euteleostomi</taxon>
        <taxon>Archelosauria</taxon>
        <taxon>Archosauria</taxon>
        <taxon>Dinosauria</taxon>
        <taxon>Saurischia</taxon>
        <taxon>Theropoda</taxon>
        <taxon>Coelurosauria</taxon>
        <taxon>Aves</taxon>
        <taxon>Neognathae</taxon>
        <taxon>Galloanserae</taxon>
        <taxon>Anseriformes</taxon>
        <taxon>Anatidae</taxon>
        <taxon>Anatinae</taxon>
        <taxon>Anas</taxon>
    </lineage>
</organism>
<evidence type="ECO:0000259" key="9">
    <source>
        <dbReference type="Pfam" id="PF03151"/>
    </source>
</evidence>
<evidence type="ECO:0000256" key="1">
    <source>
        <dbReference type="ARBA" id="ARBA00004141"/>
    </source>
</evidence>
<feature type="compositionally biased region" description="Basic and acidic residues" evidence="7">
    <location>
        <begin position="50"/>
        <end position="64"/>
    </location>
</feature>
<feature type="transmembrane region" description="Helical" evidence="8">
    <location>
        <begin position="158"/>
        <end position="177"/>
    </location>
</feature>
<proteinExistence type="inferred from homology"/>
<dbReference type="Pfam" id="PF03151">
    <property type="entry name" value="TPT"/>
    <property type="match status" value="1"/>
</dbReference>
<reference evidence="10" key="2">
    <citation type="submission" date="2025-08" db="UniProtKB">
        <authorList>
            <consortium name="Ensembl"/>
        </authorList>
    </citation>
    <scope>IDENTIFICATION</scope>
</reference>
<keyword evidence="2 8" id="KW-0812">Transmembrane</keyword>
<accession>A0A8B9SYG9</accession>
<evidence type="ECO:0000256" key="6">
    <source>
        <dbReference type="ARBA" id="ARBA00093775"/>
    </source>
</evidence>
<feature type="transmembrane region" description="Helical" evidence="8">
    <location>
        <begin position="222"/>
        <end position="245"/>
    </location>
</feature>
<evidence type="ECO:0000256" key="8">
    <source>
        <dbReference type="SAM" id="Phobius"/>
    </source>
</evidence>
<sequence>MEAARAPTASGPPAAGGSGGEHAAAACRFPARFPARRAAPPVFLQARTAGRGDVRRPGGEEPRRLRSPPSNFPLSLVPAPLAHGTPRLTPPWAHPGQVTPTPTPGGAGDAARTGTAGVAAVPMCPRCPGGDEAAMTAAGGTLQPRRPEPGWQLSGPPLPLALTVLAWLGTGTALAGLNKWIFAAHGFRYPLLLSSLHMLAAVVLGYPLGWARGPLPSVRPRARIYLLSLTFCGSVALGNLGLSLVPLDAAQAVHATAPLATLLLSTLLRGRQHHPLQYAAMGPVCAGAACSIAGGVHFHQPGGCSPPRRHRPARPQVAAAEPAAAGGPAGRCLPALPHRPAQLLAPFWGGLWRWRWPRPGKASCATTAPSGAASCSAALAPSSTTWPASASSPSPPPSPSTSWATSPWWATSCSPACSSAAT</sequence>
<comment type="similarity">
    <text evidence="6">Belongs to the TPT transporter family. SLC35E subfamily.</text>
</comment>
<dbReference type="AlphaFoldDB" id="A0A8B9SYG9"/>
<reference evidence="10" key="1">
    <citation type="submission" date="2019-08" db="EMBL/GenBank/DDBJ databases">
        <title>Three high-quality genomes provides insights into domestication of ducks.</title>
        <authorList>
            <person name="Hou Z.C."/>
            <person name="Zhu F."/>
            <person name="Yin Z.T."/>
            <person name="Zhang F."/>
        </authorList>
    </citation>
    <scope>NUCLEOTIDE SEQUENCE [LARGE SCALE GENOMIC DNA]</scope>
</reference>
<dbReference type="InterPro" id="IPR004853">
    <property type="entry name" value="Sugar_P_trans_dom"/>
</dbReference>
<dbReference type="Ensembl" id="ENSAPLT00020013851.1">
    <property type="protein sequence ID" value="ENSAPLP00020012871.1"/>
    <property type="gene ID" value="ENSAPLG00020009427.1"/>
</dbReference>
<dbReference type="InterPro" id="IPR050186">
    <property type="entry name" value="TPT_transporter"/>
</dbReference>
<feature type="region of interest" description="Disordered" evidence="7">
    <location>
        <begin position="36"/>
        <end position="87"/>
    </location>
</feature>
<reference evidence="10" key="3">
    <citation type="submission" date="2025-09" db="UniProtKB">
        <authorList>
            <consortium name="Ensembl"/>
        </authorList>
    </citation>
    <scope>IDENTIFICATION</scope>
</reference>
<keyword evidence="4 8" id="KW-0472">Membrane</keyword>
<evidence type="ECO:0000256" key="3">
    <source>
        <dbReference type="ARBA" id="ARBA00022989"/>
    </source>
</evidence>
<keyword evidence="3 8" id="KW-1133">Transmembrane helix</keyword>
<evidence type="ECO:0000313" key="11">
    <source>
        <dbReference type="Proteomes" id="UP000694400"/>
    </source>
</evidence>
<feature type="transmembrane region" description="Helical" evidence="8">
    <location>
        <begin position="189"/>
        <end position="210"/>
    </location>
</feature>
<feature type="region of interest" description="Disordered" evidence="7">
    <location>
        <begin position="385"/>
        <end position="405"/>
    </location>
</feature>
<evidence type="ECO:0000313" key="10">
    <source>
        <dbReference type="Ensembl" id="ENSAPLP00020012871.1"/>
    </source>
</evidence>
<dbReference type="Proteomes" id="UP000694400">
    <property type="component" value="Chromosome 17"/>
</dbReference>
<feature type="compositionally biased region" description="Low complexity" evidence="7">
    <location>
        <begin position="1"/>
        <end position="13"/>
    </location>
</feature>
<name>A0A8B9SYG9_ANAPL</name>
<feature type="domain" description="Sugar phosphate transporter" evidence="9">
    <location>
        <begin position="160"/>
        <end position="299"/>
    </location>
</feature>
<dbReference type="PANTHER" id="PTHR11132">
    <property type="entry name" value="SOLUTE CARRIER FAMILY 35"/>
    <property type="match status" value="1"/>
</dbReference>
<dbReference type="GO" id="GO:0016020">
    <property type="term" value="C:membrane"/>
    <property type="evidence" value="ECO:0007669"/>
    <property type="project" value="UniProtKB-SubCell"/>
</dbReference>
<evidence type="ECO:0000256" key="4">
    <source>
        <dbReference type="ARBA" id="ARBA00023136"/>
    </source>
</evidence>
<feature type="region of interest" description="Disordered" evidence="7">
    <location>
        <begin position="303"/>
        <end position="325"/>
    </location>
</feature>
<protein>
    <recommendedName>
        <fullName evidence="9">Sugar phosphate transporter domain-containing protein</fullName>
    </recommendedName>
</protein>
<evidence type="ECO:0000256" key="5">
    <source>
        <dbReference type="ARBA" id="ARBA00093767"/>
    </source>
</evidence>
<evidence type="ECO:0000256" key="7">
    <source>
        <dbReference type="SAM" id="MobiDB-lite"/>
    </source>
</evidence>
<comment type="function">
    <text evidence="5">Putative transporter.</text>
</comment>
<dbReference type="SUPFAM" id="SSF103481">
    <property type="entry name" value="Multidrug resistance efflux transporter EmrE"/>
    <property type="match status" value="1"/>
</dbReference>
<feature type="region of interest" description="Disordered" evidence="7">
    <location>
        <begin position="1"/>
        <end position="23"/>
    </location>
</feature>
<feature type="region of interest" description="Disordered" evidence="7">
    <location>
        <begin position="94"/>
        <end position="113"/>
    </location>
</feature>
<dbReference type="InterPro" id="IPR037185">
    <property type="entry name" value="EmrE-like"/>
</dbReference>